<evidence type="ECO:0000313" key="1">
    <source>
        <dbReference type="EMBL" id="TGY67323.1"/>
    </source>
</evidence>
<sequence>MRTRKQGVEVSMPSLALLIQERDRVRHNQKYKATLRSTIAVLIVVAAFAVLAATMWMPVLQIYGNSMTPTLNEGEIVLSLKGSGFKTGDVIAFYYNNKVLVKRVIAGPGDWVYIEDDGTVYVNGEELQEPYLQEKALGETDIEYPYQVPEDRWFVMGDHRSVSMDSRKKSIGPIAEEQIIGKLTMKLWPLTSIGGV</sequence>
<evidence type="ECO:0000313" key="2">
    <source>
        <dbReference type="Proteomes" id="UP000308836"/>
    </source>
</evidence>
<proteinExistence type="predicted"/>
<keyword evidence="1" id="KW-0378">Hydrolase</keyword>
<reference evidence="1" key="1">
    <citation type="submission" date="2019-04" db="EMBL/GenBank/DDBJ databases">
        <title>Microbes associate with the intestines of laboratory mice.</title>
        <authorList>
            <person name="Navarre W."/>
            <person name="Wong E."/>
            <person name="Huang K."/>
            <person name="Tropini C."/>
            <person name="Ng K."/>
            <person name="Yu B."/>
        </authorList>
    </citation>
    <scope>NUCLEOTIDE SEQUENCE</scope>
    <source>
        <strain evidence="1">NM09_H32</strain>
    </source>
</reference>
<comment type="caution">
    <text evidence="1">The sequence shown here is derived from an EMBL/GenBank/DDBJ whole genome shotgun (WGS) entry which is preliminary data.</text>
</comment>
<accession>A0AC61RAN3</accession>
<protein>
    <submittedName>
        <fullName evidence="1">Signal peptidase I</fullName>
        <ecNumber evidence="1">3.4.21.89</ecNumber>
    </submittedName>
</protein>
<name>A0AC61RAN3_9FIRM</name>
<dbReference type="EC" id="3.4.21.89" evidence="1"/>
<dbReference type="Proteomes" id="UP000308836">
    <property type="component" value="Unassembled WGS sequence"/>
</dbReference>
<keyword evidence="2" id="KW-1185">Reference proteome</keyword>
<gene>
    <name evidence="1" type="primary">lepB</name>
    <name evidence="1" type="ORF">E5336_00680</name>
</gene>
<organism evidence="1 2">
    <name type="scientific">Dubosiella muris</name>
    <dbReference type="NCBI Taxonomy" id="3038133"/>
    <lineage>
        <taxon>Bacteria</taxon>
        <taxon>Bacillati</taxon>
        <taxon>Bacillota</taxon>
        <taxon>Erysipelotrichia</taxon>
        <taxon>Erysipelotrichales</taxon>
        <taxon>Erysipelotrichaceae</taxon>
        <taxon>Dubosiella</taxon>
    </lineage>
</organism>
<dbReference type="EMBL" id="SRYG01000001">
    <property type="protein sequence ID" value="TGY67323.1"/>
    <property type="molecule type" value="Genomic_DNA"/>
</dbReference>